<evidence type="ECO:0000256" key="6">
    <source>
        <dbReference type="ARBA" id="ARBA00023295"/>
    </source>
</evidence>
<dbReference type="EMBL" id="BDSP01000131">
    <property type="protein sequence ID" value="GAX18593.1"/>
    <property type="molecule type" value="Genomic_DNA"/>
</dbReference>
<dbReference type="GO" id="GO:0004559">
    <property type="term" value="F:alpha-mannosidase activity"/>
    <property type="evidence" value="ECO:0007669"/>
    <property type="project" value="InterPro"/>
</dbReference>
<dbReference type="InterPro" id="IPR037094">
    <property type="entry name" value="Glyco_hydro_38_cen_sf"/>
</dbReference>
<evidence type="ECO:0000256" key="1">
    <source>
        <dbReference type="ARBA" id="ARBA00009792"/>
    </source>
</evidence>
<dbReference type="FunFam" id="1.20.1270.50:FF:000002">
    <property type="entry name" value="Alpha-mannosidase"/>
    <property type="match status" value="1"/>
</dbReference>
<name>A0A1Z5JX23_FISSO</name>
<keyword evidence="5" id="KW-1015">Disulfide bond</keyword>
<keyword evidence="3 7" id="KW-0378">Hydrolase</keyword>
<dbReference type="InterPro" id="IPR027291">
    <property type="entry name" value="Glyco_hydro_38_N_sf"/>
</dbReference>
<proteinExistence type="inferred from homology"/>
<dbReference type="SUPFAM" id="SSF74650">
    <property type="entry name" value="Galactose mutarotase-like"/>
    <property type="match status" value="1"/>
</dbReference>
<dbReference type="FunFam" id="1.20.1270.50:FF:000003">
    <property type="entry name" value="Alpha-mannosidase"/>
    <property type="match status" value="1"/>
</dbReference>
<dbReference type="GO" id="GO:0030246">
    <property type="term" value="F:carbohydrate binding"/>
    <property type="evidence" value="ECO:0007669"/>
    <property type="project" value="InterPro"/>
</dbReference>
<comment type="cofactor">
    <cofactor evidence="7">
        <name>Zn(2+)</name>
        <dbReference type="ChEBI" id="CHEBI:29105"/>
    </cofactor>
    <text evidence="7">Binds 1 zinc ion per subunit.</text>
</comment>
<dbReference type="InterPro" id="IPR028995">
    <property type="entry name" value="Glyco_hydro_57/38_cen_sf"/>
</dbReference>
<dbReference type="InterPro" id="IPR000602">
    <property type="entry name" value="Glyco_hydro_38_N"/>
</dbReference>
<comment type="caution">
    <text evidence="9">The sequence shown here is derived from an EMBL/GenBank/DDBJ whole genome shotgun (WGS) entry which is preliminary data.</text>
</comment>
<feature type="signal peptide" evidence="7">
    <location>
        <begin position="1"/>
        <end position="21"/>
    </location>
</feature>
<dbReference type="Gene3D" id="3.20.110.10">
    <property type="entry name" value="Glycoside hydrolase 38, N terminal domain"/>
    <property type="match status" value="1"/>
</dbReference>
<dbReference type="GO" id="GO:0006013">
    <property type="term" value="P:mannose metabolic process"/>
    <property type="evidence" value="ECO:0007669"/>
    <property type="project" value="InterPro"/>
</dbReference>
<dbReference type="PANTHER" id="PTHR11607:SF3">
    <property type="entry name" value="LYSOSOMAL ALPHA-MANNOSIDASE"/>
    <property type="match status" value="1"/>
</dbReference>
<keyword evidence="2 7" id="KW-0479">Metal-binding</keyword>
<dbReference type="InterPro" id="IPR011682">
    <property type="entry name" value="Glyco_hydro_38_C"/>
</dbReference>
<sequence length="1043" mass="117864">MRSSFAFSFASLLLCFTAAELQKYNAIDSDHVLNVHVVPHSHDDVGWLKTVEQYYYPDQNCSISPNSVQKILSTTIDALQQNEARTFVVVEIKFFAMWWKEQNDAVKDTVRFLVANQQLTFVNGGWCMHDEAATHFMGMIDQMTTGHTFLERELGYIPKVGWQLDPFGHSATQASLMTSKMGFDAVYFGRIDYQDLALRHLTQHCEGLWNASTSLEDTTVFWGLTGSYSGNYGPPKGFCFDAYCDSKERLLGLTDDALLERLKDFVQQLRAQSDRTSDNHIMLTMGEDFNYMDAATNFANLDLLIAKLMIYQHSGRLDVPSFLGPRHSRLNIFYSSPDYYTQQKHKVWKRRQDRLSNETEWRTKTDDFFPYSSCENCFWTGYYTSRTSFKRLEREASSLLLASRQIDVFMNKEELPEFNKCDWCHPLYELEDALGVAQHHDGVSGTAKQHVADDYAKRLSSGMHRAIAHVSRLLSKNIYAENSTAVQLQYCPLLNETICSIAEEATKSNGTSLHVVVYNPLGQNRSTVLRIPVASLACYEITDLSNNISICDHSIRAAMQPADTSRYVVYYDTGSVPPLGYKTFQIIKQCDCTSPDSSSLAIIQQERRRLRKASSTTIAITNDFMTVEFDSITGQMKRAVSDGTEIDLVQEWGYYTSFDSRWDNSEVPAIDPTQNSGAYIFRPSTPTQDIHHLLPRKATVVDTSQGAEVRIEFHQNWIRQTTRLFHSQPIIEVEYEIGPIPIDDLRGKEIVTRYRASIGSKSVFYTDSNGREFIRRQRNYRPSWDLDVFEPVAGNFYPVNTAIFLQDQNASLSVVVDRSQGGSSLQDGTLELMVQRRNLADDAKGVGEPLNETSGGMTPYPPYGNAERVGDGVIIRGTHRIMIGKGLNGAKLARSMMDSAFAEPLVFFGKCANPCPAMSQSASFFSGLSTGLPENVMLITFARLSISKYLLRLGHQYGVDDDDELAEPVNVDIGTLFLGIGEVYTIVEMTLSGNQKWESLQKTKLHWSHETRSTSNEDISNKGNMVVLRPMEIRTFHVTLKAQ</sequence>
<dbReference type="PANTHER" id="PTHR11607">
    <property type="entry name" value="ALPHA-MANNOSIDASE"/>
    <property type="match status" value="1"/>
</dbReference>
<dbReference type="InterPro" id="IPR050843">
    <property type="entry name" value="Glycosyl_Hydrlase_38"/>
</dbReference>
<comment type="similarity">
    <text evidence="1 7">Belongs to the glycosyl hydrolase 38 family.</text>
</comment>
<dbReference type="InterPro" id="IPR011013">
    <property type="entry name" value="Gal_mutarotase_sf_dom"/>
</dbReference>
<evidence type="ECO:0000256" key="7">
    <source>
        <dbReference type="RuleBase" id="RU361199"/>
    </source>
</evidence>
<dbReference type="InterPro" id="IPR011330">
    <property type="entry name" value="Glyco_hydro/deAcase_b/a-brl"/>
</dbReference>
<dbReference type="Pfam" id="PF07748">
    <property type="entry name" value="Glyco_hydro_38C"/>
    <property type="match status" value="1"/>
</dbReference>
<evidence type="ECO:0000256" key="5">
    <source>
        <dbReference type="ARBA" id="ARBA00023157"/>
    </source>
</evidence>
<dbReference type="CDD" id="cd10810">
    <property type="entry name" value="GH38N_AMII_LAM_like"/>
    <property type="match status" value="1"/>
</dbReference>
<dbReference type="SUPFAM" id="SSF88713">
    <property type="entry name" value="Glycoside hydrolase/deacetylase"/>
    <property type="match status" value="1"/>
</dbReference>
<dbReference type="Gene3D" id="2.60.40.1180">
    <property type="entry name" value="Golgi alpha-mannosidase II"/>
    <property type="match status" value="1"/>
</dbReference>
<evidence type="ECO:0000256" key="3">
    <source>
        <dbReference type="ARBA" id="ARBA00022801"/>
    </source>
</evidence>
<evidence type="ECO:0000259" key="8">
    <source>
        <dbReference type="SMART" id="SM00872"/>
    </source>
</evidence>
<reference evidence="9 10" key="1">
    <citation type="journal article" date="2015" name="Plant Cell">
        <title>Oil accumulation by the oleaginous diatom Fistulifera solaris as revealed by the genome and transcriptome.</title>
        <authorList>
            <person name="Tanaka T."/>
            <person name="Maeda Y."/>
            <person name="Veluchamy A."/>
            <person name="Tanaka M."/>
            <person name="Abida H."/>
            <person name="Marechal E."/>
            <person name="Bowler C."/>
            <person name="Muto M."/>
            <person name="Sunaga Y."/>
            <person name="Tanaka M."/>
            <person name="Yoshino T."/>
            <person name="Taniguchi T."/>
            <person name="Fukuda Y."/>
            <person name="Nemoto M."/>
            <person name="Matsumoto M."/>
            <person name="Wong P.S."/>
            <person name="Aburatani S."/>
            <person name="Fujibuchi W."/>
        </authorList>
    </citation>
    <scope>NUCLEOTIDE SEQUENCE [LARGE SCALE GENOMIC DNA]</scope>
    <source>
        <strain evidence="9 10">JPCC DA0580</strain>
    </source>
</reference>
<dbReference type="Gene3D" id="2.70.98.30">
    <property type="entry name" value="Golgi alpha-mannosidase II, domain 4"/>
    <property type="match status" value="1"/>
</dbReference>
<dbReference type="Pfam" id="PF01074">
    <property type="entry name" value="Glyco_hydro_38N"/>
    <property type="match status" value="1"/>
</dbReference>
<dbReference type="InterPro" id="IPR013780">
    <property type="entry name" value="Glyco_hydro_b"/>
</dbReference>
<dbReference type="OrthoDB" id="2016903at2759"/>
<evidence type="ECO:0000256" key="4">
    <source>
        <dbReference type="ARBA" id="ARBA00022833"/>
    </source>
</evidence>
<feature type="domain" description="Glycoside hydrolase family 38 central" evidence="8">
    <location>
        <begin position="377"/>
        <end position="459"/>
    </location>
</feature>
<protein>
    <recommendedName>
        <fullName evidence="7">Alpha-mannosidase</fullName>
        <ecNumber evidence="7">3.2.1.-</ecNumber>
    </recommendedName>
</protein>
<evidence type="ECO:0000256" key="2">
    <source>
        <dbReference type="ARBA" id="ARBA00022723"/>
    </source>
</evidence>
<dbReference type="Proteomes" id="UP000198406">
    <property type="component" value="Unassembled WGS sequence"/>
</dbReference>
<dbReference type="InterPro" id="IPR015341">
    <property type="entry name" value="Glyco_hydro_38_cen"/>
</dbReference>
<keyword evidence="4 7" id="KW-0862">Zinc</keyword>
<dbReference type="AlphaFoldDB" id="A0A1Z5JX23"/>
<dbReference type="EC" id="3.2.1.-" evidence="7"/>
<keyword evidence="7" id="KW-0732">Signal</keyword>
<dbReference type="InParanoid" id="A0A1Z5JX23"/>
<dbReference type="SMART" id="SM00872">
    <property type="entry name" value="Alpha-mann_mid"/>
    <property type="match status" value="1"/>
</dbReference>
<dbReference type="GO" id="GO:0046872">
    <property type="term" value="F:metal ion binding"/>
    <property type="evidence" value="ECO:0007669"/>
    <property type="project" value="UniProtKB-KW"/>
</dbReference>
<dbReference type="Gene3D" id="2.60.40.1360">
    <property type="match status" value="1"/>
</dbReference>
<dbReference type="SUPFAM" id="SSF88688">
    <property type="entry name" value="Families 57/38 glycoside transferase middle domain"/>
    <property type="match status" value="1"/>
</dbReference>
<organism evidence="9 10">
    <name type="scientific">Fistulifera solaris</name>
    <name type="common">Oleaginous diatom</name>
    <dbReference type="NCBI Taxonomy" id="1519565"/>
    <lineage>
        <taxon>Eukaryota</taxon>
        <taxon>Sar</taxon>
        <taxon>Stramenopiles</taxon>
        <taxon>Ochrophyta</taxon>
        <taxon>Bacillariophyta</taxon>
        <taxon>Bacillariophyceae</taxon>
        <taxon>Bacillariophycidae</taxon>
        <taxon>Naviculales</taxon>
        <taxon>Naviculaceae</taxon>
        <taxon>Fistulifera</taxon>
    </lineage>
</organism>
<accession>A0A1Z5JX23</accession>
<feature type="chain" id="PRO_5012509563" description="Alpha-mannosidase" evidence="7">
    <location>
        <begin position="22"/>
        <end position="1043"/>
    </location>
</feature>
<keyword evidence="10" id="KW-1185">Reference proteome</keyword>
<dbReference type="Gene3D" id="1.20.1270.50">
    <property type="entry name" value="Glycoside hydrolase family 38, central domain"/>
    <property type="match status" value="2"/>
</dbReference>
<keyword evidence="6 7" id="KW-0326">Glycosidase</keyword>
<evidence type="ECO:0000313" key="9">
    <source>
        <dbReference type="EMBL" id="GAX18593.1"/>
    </source>
</evidence>
<evidence type="ECO:0000313" key="10">
    <source>
        <dbReference type="Proteomes" id="UP000198406"/>
    </source>
</evidence>
<gene>
    <name evidence="9" type="ORF">FisN_10Hh201</name>
</gene>
<dbReference type="Pfam" id="PF09261">
    <property type="entry name" value="Alpha-mann_mid"/>
    <property type="match status" value="1"/>
</dbReference>